<evidence type="ECO:0000256" key="3">
    <source>
        <dbReference type="ARBA" id="ARBA00022692"/>
    </source>
</evidence>
<evidence type="ECO:0000256" key="1">
    <source>
        <dbReference type="ARBA" id="ARBA00004141"/>
    </source>
</evidence>
<dbReference type="RefSeq" id="WP_151175836.1">
    <property type="nucleotide sequence ID" value="NZ_CP042906.1"/>
</dbReference>
<sequence>MSGQFGQIVFVIWRESVEALLVIGILHAWLSRQSDPDTVTSGRRYLWSGVGAGLGLAVALAGILLFFAERLPDGAQDYFMTAMVLIAAALILQMVFWLRRRGRTMKADLEAGLDKAAAQARHWGLFVLAMLAVAREGSETVVFLYGILAAGVYALTPTVTAILIGFATALFTYWLLQLGSKRMSWRVFFRVTEIMLLLLACSLVMNGADHLYGLGIAPDLGGTVWDSSFLLDDGSTFGGLVAALTGYRARPDVLSLVVFAGYWVLVLWALSRARPTALPKPKTA</sequence>
<evidence type="ECO:0000256" key="6">
    <source>
        <dbReference type="SAM" id="Phobius"/>
    </source>
</evidence>
<evidence type="ECO:0000256" key="2">
    <source>
        <dbReference type="ARBA" id="ARBA00008333"/>
    </source>
</evidence>
<proteinExistence type="inferred from homology"/>
<evidence type="ECO:0000313" key="8">
    <source>
        <dbReference type="Proteomes" id="UP000326202"/>
    </source>
</evidence>
<dbReference type="PANTHER" id="PTHR31632:SF2">
    <property type="entry name" value="PLASMA MEMBRANE IRON PERMEASE"/>
    <property type="match status" value="1"/>
</dbReference>
<name>A0A5J6MDF6_9PROT</name>
<dbReference type="GO" id="GO:0033573">
    <property type="term" value="C:high-affinity iron permease complex"/>
    <property type="evidence" value="ECO:0007669"/>
    <property type="project" value="InterPro"/>
</dbReference>
<evidence type="ECO:0000256" key="4">
    <source>
        <dbReference type="ARBA" id="ARBA00022989"/>
    </source>
</evidence>
<dbReference type="GO" id="GO:0015093">
    <property type="term" value="F:ferrous iron transmembrane transporter activity"/>
    <property type="evidence" value="ECO:0007669"/>
    <property type="project" value="TreeGrafter"/>
</dbReference>
<dbReference type="Pfam" id="PF03239">
    <property type="entry name" value="FTR1"/>
    <property type="match status" value="1"/>
</dbReference>
<feature type="transmembrane region" description="Helical" evidence="6">
    <location>
        <begin position="253"/>
        <end position="270"/>
    </location>
</feature>
<accession>A0A5J6MDF6</accession>
<dbReference type="EMBL" id="CP042906">
    <property type="protein sequence ID" value="QEX15382.1"/>
    <property type="molecule type" value="Genomic_DNA"/>
</dbReference>
<feature type="transmembrane region" description="Helical" evidence="6">
    <location>
        <begin position="187"/>
        <end position="205"/>
    </location>
</feature>
<dbReference type="KEGG" id="htq:FRZ44_06650"/>
<dbReference type="OrthoDB" id="7260758at2"/>
<dbReference type="InterPro" id="IPR004923">
    <property type="entry name" value="FTR1/Fip1/EfeU"/>
</dbReference>
<gene>
    <name evidence="7" type="ORF">FRZ44_06650</name>
</gene>
<feature type="transmembrane region" description="Helical" evidence="6">
    <location>
        <begin position="12"/>
        <end position="30"/>
    </location>
</feature>
<protein>
    <submittedName>
        <fullName evidence="7">Iron transporter OFeT family protein</fullName>
    </submittedName>
</protein>
<keyword evidence="8" id="KW-1185">Reference proteome</keyword>
<dbReference type="PANTHER" id="PTHR31632">
    <property type="entry name" value="IRON TRANSPORTER FTH1"/>
    <property type="match status" value="1"/>
</dbReference>
<keyword evidence="4 6" id="KW-1133">Transmembrane helix</keyword>
<feature type="transmembrane region" description="Helical" evidence="6">
    <location>
        <begin position="154"/>
        <end position="175"/>
    </location>
</feature>
<dbReference type="Proteomes" id="UP000326202">
    <property type="component" value="Chromosome"/>
</dbReference>
<dbReference type="AlphaFoldDB" id="A0A5J6MDF6"/>
<keyword evidence="3 6" id="KW-0812">Transmembrane</keyword>
<comment type="similarity">
    <text evidence="2">Belongs to the oxidase-dependent Fe transporter (OFeT) (TC 9.A.10.1) family.</text>
</comment>
<evidence type="ECO:0000256" key="5">
    <source>
        <dbReference type="ARBA" id="ARBA00023136"/>
    </source>
</evidence>
<evidence type="ECO:0000313" key="7">
    <source>
        <dbReference type="EMBL" id="QEX15382.1"/>
    </source>
</evidence>
<feature type="transmembrane region" description="Helical" evidence="6">
    <location>
        <begin position="79"/>
        <end position="98"/>
    </location>
</feature>
<feature type="transmembrane region" description="Helical" evidence="6">
    <location>
        <begin position="45"/>
        <end position="67"/>
    </location>
</feature>
<organism evidence="7 8">
    <name type="scientific">Hypericibacter terrae</name>
    <dbReference type="NCBI Taxonomy" id="2602015"/>
    <lineage>
        <taxon>Bacteria</taxon>
        <taxon>Pseudomonadati</taxon>
        <taxon>Pseudomonadota</taxon>
        <taxon>Alphaproteobacteria</taxon>
        <taxon>Rhodospirillales</taxon>
        <taxon>Dongiaceae</taxon>
        <taxon>Hypericibacter</taxon>
    </lineage>
</organism>
<feature type="transmembrane region" description="Helical" evidence="6">
    <location>
        <begin position="123"/>
        <end position="148"/>
    </location>
</feature>
<reference evidence="7 8" key="1">
    <citation type="submission" date="2019-08" db="EMBL/GenBank/DDBJ databases">
        <title>Hyperibacter terrae gen. nov., sp. nov. and Hyperibacter viscosus sp. nov., two new members in the family Rhodospirillaceae isolated from the rhizosphere of Hypericum perforatum.</title>
        <authorList>
            <person name="Noviana Z."/>
        </authorList>
    </citation>
    <scope>NUCLEOTIDE SEQUENCE [LARGE SCALE GENOMIC DNA]</scope>
    <source>
        <strain evidence="7 8">R5913</strain>
    </source>
</reference>
<keyword evidence="5 6" id="KW-0472">Membrane</keyword>
<comment type="subcellular location">
    <subcellularLocation>
        <location evidence="1">Membrane</location>
        <topology evidence="1">Multi-pass membrane protein</topology>
    </subcellularLocation>
</comment>